<keyword evidence="3" id="KW-1185">Reference proteome</keyword>
<gene>
    <name evidence="2" type="ORF">V8G54_006334</name>
</gene>
<reference evidence="2 3" key="1">
    <citation type="journal article" date="2023" name="Life. Sci Alliance">
        <title>Evolutionary insights into 3D genome organization and epigenetic landscape of Vigna mungo.</title>
        <authorList>
            <person name="Junaid A."/>
            <person name="Singh B."/>
            <person name="Bhatia S."/>
        </authorList>
    </citation>
    <scope>NUCLEOTIDE SEQUENCE [LARGE SCALE GENOMIC DNA]</scope>
    <source>
        <strain evidence="2">Urdbean</strain>
    </source>
</reference>
<proteinExistence type="predicted"/>
<sequence>MANSTWCRDPPSMDEMQSKLASSRQHCIMCSPCLGGWIVGVIMEADEISCRKDARGLKSVCYWVPIIAYQLAFESLSLLPTQIQFLRGSSILIYLLTHRNAAVVAAANGCRRACELMVVVEKENETVVGVKKEEDLEKGEVDVEEERKVQSNDVVDDQSYDHEESHLAGFHRLNLTNPLRIVINSSTRAVTPSAAQSQRPHTHMRSTPTPL</sequence>
<dbReference type="Proteomes" id="UP001374535">
    <property type="component" value="Chromosome 2"/>
</dbReference>
<evidence type="ECO:0000256" key="1">
    <source>
        <dbReference type="SAM" id="MobiDB-lite"/>
    </source>
</evidence>
<protein>
    <submittedName>
        <fullName evidence="2">Uncharacterized protein</fullName>
    </submittedName>
</protein>
<organism evidence="2 3">
    <name type="scientific">Vigna mungo</name>
    <name type="common">Black gram</name>
    <name type="synonym">Phaseolus mungo</name>
    <dbReference type="NCBI Taxonomy" id="3915"/>
    <lineage>
        <taxon>Eukaryota</taxon>
        <taxon>Viridiplantae</taxon>
        <taxon>Streptophyta</taxon>
        <taxon>Embryophyta</taxon>
        <taxon>Tracheophyta</taxon>
        <taxon>Spermatophyta</taxon>
        <taxon>Magnoliopsida</taxon>
        <taxon>eudicotyledons</taxon>
        <taxon>Gunneridae</taxon>
        <taxon>Pentapetalae</taxon>
        <taxon>rosids</taxon>
        <taxon>fabids</taxon>
        <taxon>Fabales</taxon>
        <taxon>Fabaceae</taxon>
        <taxon>Papilionoideae</taxon>
        <taxon>50 kb inversion clade</taxon>
        <taxon>NPAAA clade</taxon>
        <taxon>indigoferoid/millettioid clade</taxon>
        <taxon>Phaseoleae</taxon>
        <taxon>Vigna</taxon>
    </lineage>
</organism>
<evidence type="ECO:0000313" key="3">
    <source>
        <dbReference type="Proteomes" id="UP001374535"/>
    </source>
</evidence>
<name>A0AAQ3P203_VIGMU</name>
<accession>A0AAQ3P203</accession>
<evidence type="ECO:0000313" key="2">
    <source>
        <dbReference type="EMBL" id="WVZ19012.1"/>
    </source>
</evidence>
<dbReference type="EMBL" id="CP144699">
    <property type="protein sequence ID" value="WVZ19012.1"/>
    <property type="molecule type" value="Genomic_DNA"/>
</dbReference>
<dbReference type="AlphaFoldDB" id="A0AAQ3P203"/>
<feature type="region of interest" description="Disordered" evidence="1">
    <location>
        <begin position="188"/>
        <end position="211"/>
    </location>
</feature>